<dbReference type="EMBL" id="CDMY01000617">
    <property type="protein sequence ID" value="CEM26505.1"/>
    <property type="molecule type" value="Genomic_DNA"/>
</dbReference>
<protein>
    <submittedName>
        <fullName evidence="2">Uncharacterized protein</fullName>
    </submittedName>
</protein>
<feature type="region of interest" description="Disordered" evidence="1">
    <location>
        <begin position="364"/>
        <end position="415"/>
    </location>
</feature>
<reference evidence="2 3" key="1">
    <citation type="submission" date="2014-11" db="EMBL/GenBank/DDBJ databases">
        <authorList>
            <person name="Zhu J."/>
            <person name="Qi W."/>
            <person name="Song R."/>
        </authorList>
    </citation>
    <scope>NUCLEOTIDE SEQUENCE [LARGE SCALE GENOMIC DNA]</scope>
</reference>
<organism evidence="2 3">
    <name type="scientific">Vitrella brassicaformis (strain CCMP3155)</name>
    <dbReference type="NCBI Taxonomy" id="1169540"/>
    <lineage>
        <taxon>Eukaryota</taxon>
        <taxon>Sar</taxon>
        <taxon>Alveolata</taxon>
        <taxon>Colpodellida</taxon>
        <taxon>Vitrellaceae</taxon>
        <taxon>Vitrella</taxon>
    </lineage>
</organism>
<dbReference type="InParanoid" id="A0A0G4GBN3"/>
<sequence>MQQPEQQQQQQHPFSYIFVGRRTFYLFSSIKDILRLRATRTWLRQLFGEAQLRDRLRHSLGSQAGLRRAVNGQQVQLLRFGDDQCRFGTHDLLAAVCVVEEGPWDEIGEVIELAGQCGCCDLPVILAADDINTHTNKTVYVSAPRVLAQLKMVGRDIQFGDRNCLQLFQHGNEVRAIKDQPDFELEVDPPLPAGHLYGQHRQLHDPPVREGIYYSTHSCGHGRWKSNGPWSADASVSSFVKYMVLVYFDETHQTNDTSITVNRYVGGGRLNDLLTESPHTPVAGCTTTISGLHGNTRQLVLTNGSHPFVAWIFIWGLGNNVQVCVRTTEAAVCGSGPFKHRFPVTTQLGRVALGAVAPFVFDGQVQQQQQQDDDSDDDEDDSDEGDDDEGDDMDDGSRNEGSGGEDAAAEAESGD</sequence>
<dbReference type="AlphaFoldDB" id="A0A0G4GBN3"/>
<feature type="compositionally biased region" description="Acidic residues" evidence="1">
    <location>
        <begin position="371"/>
        <end position="394"/>
    </location>
</feature>
<proteinExistence type="predicted"/>
<dbReference type="Proteomes" id="UP000041254">
    <property type="component" value="Unassembled WGS sequence"/>
</dbReference>
<evidence type="ECO:0000313" key="2">
    <source>
        <dbReference type="EMBL" id="CEM26505.1"/>
    </source>
</evidence>
<dbReference type="PhylomeDB" id="A0A0G4GBN3"/>
<evidence type="ECO:0000313" key="3">
    <source>
        <dbReference type="Proteomes" id="UP000041254"/>
    </source>
</evidence>
<keyword evidence="3" id="KW-1185">Reference proteome</keyword>
<gene>
    <name evidence="2" type="ORF">Vbra_1608</name>
</gene>
<evidence type="ECO:0000256" key="1">
    <source>
        <dbReference type="SAM" id="MobiDB-lite"/>
    </source>
</evidence>
<name>A0A0G4GBN3_VITBC</name>
<dbReference type="VEuPathDB" id="CryptoDB:Vbra_1608"/>
<accession>A0A0G4GBN3</accession>